<reference evidence="1" key="2">
    <citation type="submission" date="2015-02" db="UniProtKB">
        <authorList>
            <consortium name="EnsemblMetazoa"/>
        </authorList>
    </citation>
    <scope>IDENTIFICATION</scope>
</reference>
<dbReference type="EMBL" id="JH431862">
    <property type="status" value="NOT_ANNOTATED_CDS"/>
    <property type="molecule type" value="Genomic_DNA"/>
</dbReference>
<dbReference type="AlphaFoldDB" id="T1J5H5"/>
<dbReference type="Proteomes" id="UP000014500">
    <property type="component" value="Unassembled WGS sequence"/>
</dbReference>
<sequence length="81" mass="9536">MIESLQCVAWQRYYNRRALLTILGQKSIHTNQQSTDFEIVESSSDDDSIDEWNVNAIVGIKRIQRPKMLWKRNIYFSGSKN</sequence>
<reference evidence="2" key="1">
    <citation type="submission" date="2011-05" db="EMBL/GenBank/DDBJ databases">
        <authorList>
            <person name="Richards S.R."/>
            <person name="Qu J."/>
            <person name="Jiang H."/>
            <person name="Jhangiani S.N."/>
            <person name="Agravi P."/>
            <person name="Goodspeed R."/>
            <person name="Gross S."/>
            <person name="Mandapat C."/>
            <person name="Jackson L."/>
            <person name="Mathew T."/>
            <person name="Pu L."/>
            <person name="Thornton R."/>
            <person name="Saada N."/>
            <person name="Wilczek-Boney K.B."/>
            <person name="Lee S."/>
            <person name="Kovar C."/>
            <person name="Wu Y."/>
            <person name="Scherer S.E."/>
            <person name="Worley K.C."/>
            <person name="Muzny D.M."/>
            <person name="Gibbs R."/>
        </authorList>
    </citation>
    <scope>NUCLEOTIDE SEQUENCE</scope>
    <source>
        <strain evidence="2">Brora</strain>
    </source>
</reference>
<evidence type="ECO:0000313" key="2">
    <source>
        <dbReference type="Proteomes" id="UP000014500"/>
    </source>
</evidence>
<name>T1J5H5_STRMM</name>
<organism evidence="1 2">
    <name type="scientific">Strigamia maritima</name>
    <name type="common">European centipede</name>
    <name type="synonym">Geophilus maritimus</name>
    <dbReference type="NCBI Taxonomy" id="126957"/>
    <lineage>
        <taxon>Eukaryota</taxon>
        <taxon>Metazoa</taxon>
        <taxon>Ecdysozoa</taxon>
        <taxon>Arthropoda</taxon>
        <taxon>Myriapoda</taxon>
        <taxon>Chilopoda</taxon>
        <taxon>Pleurostigmophora</taxon>
        <taxon>Geophilomorpha</taxon>
        <taxon>Linotaeniidae</taxon>
        <taxon>Strigamia</taxon>
    </lineage>
</organism>
<proteinExistence type="predicted"/>
<dbReference type="HOGENOM" id="CLU_2576899_0_0_1"/>
<dbReference type="EnsemblMetazoa" id="SMAR008875-RA">
    <property type="protein sequence ID" value="SMAR008875-PA"/>
    <property type="gene ID" value="SMAR008875"/>
</dbReference>
<evidence type="ECO:0000313" key="1">
    <source>
        <dbReference type="EnsemblMetazoa" id="SMAR008875-PA"/>
    </source>
</evidence>
<accession>T1J5H5</accession>
<protein>
    <submittedName>
        <fullName evidence="1">Uncharacterized protein</fullName>
    </submittedName>
</protein>
<keyword evidence="2" id="KW-1185">Reference proteome</keyword>